<dbReference type="Gene3D" id="2.40.280.10">
    <property type="match status" value="1"/>
</dbReference>
<keyword evidence="4" id="KW-1185">Reference proteome</keyword>
<evidence type="ECO:0000313" key="4">
    <source>
        <dbReference type="Proteomes" id="UP001174909"/>
    </source>
</evidence>
<dbReference type="InterPro" id="IPR023620">
    <property type="entry name" value="SmpB"/>
</dbReference>
<organism evidence="3 4">
    <name type="scientific">Geodia barretti</name>
    <name type="common">Barrett's horny sponge</name>
    <dbReference type="NCBI Taxonomy" id="519541"/>
    <lineage>
        <taxon>Eukaryota</taxon>
        <taxon>Metazoa</taxon>
        <taxon>Porifera</taxon>
        <taxon>Demospongiae</taxon>
        <taxon>Heteroscleromorpha</taxon>
        <taxon>Tetractinellida</taxon>
        <taxon>Astrophorina</taxon>
        <taxon>Geodiidae</taxon>
        <taxon>Geodia</taxon>
    </lineage>
</organism>
<dbReference type="PANTHER" id="PTHR30308:SF2">
    <property type="entry name" value="SSRA-BINDING PROTEIN"/>
    <property type="match status" value="1"/>
</dbReference>
<dbReference type="InterPro" id="IPR000037">
    <property type="entry name" value="SsrA-bd_prot"/>
</dbReference>
<dbReference type="CDD" id="cd09294">
    <property type="entry name" value="SmpB"/>
    <property type="match status" value="1"/>
</dbReference>
<dbReference type="PROSITE" id="PS01317">
    <property type="entry name" value="SSRP"/>
    <property type="match status" value="1"/>
</dbReference>
<keyword evidence="1" id="KW-0963">Cytoplasm</keyword>
<keyword evidence="2" id="KW-0694">RNA-binding</keyword>
<dbReference type="Pfam" id="PF01668">
    <property type="entry name" value="SmpB"/>
    <property type="match status" value="1"/>
</dbReference>
<dbReference type="GO" id="GO:0003723">
    <property type="term" value="F:RNA binding"/>
    <property type="evidence" value="ECO:0007669"/>
    <property type="project" value="UniProtKB-KW"/>
</dbReference>
<evidence type="ECO:0000256" key="2">
    <source>
        <dbReference type="ARBA" id="ARBA00022884"/>
    </source>
</evidence>
<dbReference type="Proteomes" id="UP001174909">
    <property type="component" value="Unassembled WGS sequence"/>
</dbReference>
<dbReference type="InterPro" id="IPR020081">
    <property type="entry name" value="SsrA-bd_prot_CS"/>
</dbReference>
<dbReference type="AlphaFoldDB" id="A0AA35QS07"/>
<reference evidence="3" key="1">
    <citation type="submission" date="2023-03" db="EMBL/GenBank/DDBJ databases">
        <authorList>
            <person name="Steffen K."/>
            <person name="Cardenas P."/>
        </authorList>
    </citation>
    <scope>NUCLEOTIDE SEQUENCE</scope>
</reference>
<sequence length="157" mass="18218">MASTRETNQKNIAVNRRARREYFIDESFEAGMVLLGSEVKSLRDGRANLADSYARVDKGQLFLVNTHISPYPAANIFNHEPTRPRKLLLHKREISRLMGKVKERGLTLIPLKLYFKDGRAKVELGLARGKKLYDKRATVKEKMVRREMERSMKSRRS</sequence>
<dbReference type="PANTHER" id="PTHR30308">
    <property type="entry name" value="TMRNA-BINDING COMPONENT OF TRANS-TRANSLATION TAGGING COMPLEX"/>
    <property type="match status" value="1"/>
</dbReference>
<dbReference type="GO" id="GO:0005829">
    <property type="term" value="C:cytosol"/>
    <property type="evidence" value="ECO:0007669"/>
    <property type="project" value="TreeGrafter"/>
</dbReference>
<protein>
    <submittedName>
        <fullName evidence="3">SsrA-binding protein</fullName>
    </submittedName>
</protein>
<dbReference type="GO" id="GO:0070930">
    <property type="term" value="P:trans-translation-dependent protein tagging"/>
    <property type="evidence" value="ECO:0007669"/>
    <property type="project" value="TreeGrafter"/>
</dbReference>
<dbReference type="SUPFAM" id="SSF74982">
    <property type="entry name" value="Small protein B (SmpB)"/>
    <property type="match status" value="1"/>
</dbReference>
<evidence type="ECO:0000256" key="1">
    <source>
        <dbReference type="ARBA" id="ARBA00022490"/>
    </source>
</evidence>
<proteinExistence type="inferred from homology"/>
<dbReference type="HAMAP" id="MF_00023">
    <property type="entry name" value="SmpB"/>
    <property type="match status" value="1"/>
</dbReference>
<dbReference type="NCBIfam" id="TIGR00086">
    <property type="entry name" value="smpB"/>
    <property type="match status" value="1"/>
</dbReference>
<gene>
    <name evidence="3" type="ORF">GBAR_LOCUS69</name>
</gene>
<accession>A0AA35QS07</accession>
<dbReference type="EMBL" id="CASHTH010000012">
    <property type="protein sequence ID" value="CAI7988879.1"/>
    <property type="molecule type" value="Genomic_DNA"/>
</dbReference>
<name>A0AA35QS07_GEOBA</name>
<evidence type="ECO:0000313" key="3">
    <source>
        <dbReference type="EMBL" id="CAI7988879.1"/>
    </source>
</evidence>
<comment type="caution">
    <text evidence="3">The sequence shown here is derived from an EMBL/GenBank/DDBJ whole genome shotgun (WGS) entry which is preliminary data.</text>
</comment>
<dbReference type="NCBIfam" id="NF003843">
    <property type="entry name" value="PRK05422.1"/>
    <property type="match status" value="1"/>
</dbReference>